<keyword evidence="4 5" id="KW-0472">Membrane</keyword>
<keyword evidence="2 5" id="KW-0812">Transmembrane</keyword>
<feature type="transmembrane region" description="Helical" evidence="5">
    <location>
        <begin position="55"/>
        <end position="73"/>
    </location>
</feature>
<proteinExistence type="predicted"/>
<dbReference type="EMBL" id="DS547942">
    <property type="protein sequence ID" value="EDR29625.1"/>
    <property type="molecule type" value="Genomic_DNA"/>
</dbReference>
<dbReference type="VEuPathDB" id="AmoebaDB:EDI_131950"/>
<dbReference type="Pfam" id="PF04750">
    <property type="entry name" value="Far-17a_AIG1"/>
    <property type="match status" value="1"/>
</dbReference>
<name>B0E775_ENTDS</name>
<evidence type="ECO:0000256" key="4">
    <source>
        <dbReference type="ARBA" id="ARBA00023136"/>
    </source>
</evidence>
<keyword evidence="3 5" id="KW-1133">Transmembrane helix</keyword>
<evidence type="ECO:0000256" key="3">
    <source>
        <dbReference type="ARBA" id="ARBA00022989"/>
    </source>
</evidence>
<dbReference type="GO" id="GO:0016020">
    <property type="term" value="C:membrane"/>
    <property type="evidence" value="ECO:0007669"/>
    <property type="project" value="InterPro"/>
</dbReference>
<feature type="transmembrane region" description="Helical" evidence="5">
    <location>
        <begin position="149"/>
        <end position="169"/>
    </location>
</feature>
<dbReference type="AlphaFoldDB" id="B0E775"/>
<dbReference type="Proteomes" id="UP000008076">
    <property type="component" value="Unassembled WGS sequence"/>
</dbReference>
<reference evidence="7" key="1">
    <citation type="submission" date="2007-12" db="EMBL/GenBank/DDBJ databases">
        <title>Annotation of Entamoeba dispar SAW760.</title>
        <authorList>
            <person name="Lorenzi H."/>
            <person name="Inman J."/>
            <person name="Schobel S."/>
            <person name="Amedeo P."/>
            <person name="Caler E."/>
        </authorList>
    </citation>
    <scope>NUCLEOTIDE SEQUENCE [LARGE SCALE GENOMIC DNA]</scope>
    <source>
        <strain evidence="7">ATCC PRA-260 / SAW760</strain>
    </source>
</reference>
<keyword evidence="7" id="KW-1185">Reference proteome</keyword>
<dbReference type="InterPro" id="IPR006838">
    <property type="entry name" value="ADTRP_AIG1"/>
</dbReference>
<dbReference type="GO" id="GO:0012505">
    <property type="term" value="C:endomembrane system"/>
    <property type="evidence" value="ECO:0007669"/>
    <property type="project" value="UniProtKB-SubCell"/>
</dbReference>
<feature type="transmembrane region" description="Helical" evidence="5">
    <location>
        <begin position="219"/>
        <end position="244"/>
    </location>
</feature>
<protein>
    <submittedName>
        <fullName evidence="6">Uncharacterized protein</fullName>
    </submittedName>
</protein>
<dbReference type="OMA" id="EELYYTH"/>
<evidence type="ECO:0000313" key="6">
    <source>
        <dbReference type="EMBL" id="EDR29625.1"/>
    </source>
</evidence>
<dbReference type="OrthoDB" id="28059at2759"/>
<dbReference type="KEGG" id="edi:EDI_131950"/>
<comment type="subcellular location">
    <subcellularLocation>
        <location evidence="1">Endomembrane system</location>
        <topology evidence="1">Multi-pass membrane protein</topology>
    </subcellularLocation>
</comment>
<dbReference type="eggNOG" id="ENOG502RG8D">
    <property type="taxonomic scope" value="Eukaryota"/>
</dbReference>
<sequence length="264" mass="32233">MDRLKYNKRSLEIILRRNKTKYRLLYDCCVICFIYIITVHHMYDSDYTLLRMTRFWTYFGMWSCGGYFFINFLRQLSMLLLSEVNVKSHKEFLSQKDIRLIHFIVEFIQQTAVSIAISVSLMFWILYFKSPSTVFRATDEWQPTLFEEWYYTHFEHTFPLVFLLIDCFLFKQGNTRVYNVYFISKYGPYSAFLLYSSITLYDFHYYNIKPYPFMDNWNIYALLSFIIGFLIIFKLIFNPCALLIRYYLKLLSNKLFNILYKRIN</sequence>
<evidence type="ECO:0000313" key="7">
    <source>
        <dbReference type="Proteomes" id="UP000008076"/>
    </source>
</evidence>
<dbReference type="RefSeq" id="XP_001734235.1">
    <property type="nucleotide sequence ID" value="XM_001734183.1"/>
</dbReference>
<accession>B0E775</accession>
<evidence type="ECO:0000256" key="2">
    <source>
        <dbReference type="ARBA" id="ARBA00022692"/>
    </source>
</evidence>
<gene>
    <name evidence="6" type="ORF">EDI_131950</name>
</gene>
<evidence type="ECO:0000256" key="1">
    <source>
        <dbReference type="ARBA" id="ARBA00004127"/>
    </source>
</evidence>
<organism evidence="7">
    <name type="scientific">Entamoeba dispar (strain ATCC PRA-260 / SAW760)</name>
    <dbReference type="NCBI Taxonomy" id="370354"/>
    <lineage>
        <taxon>Eukaryota</taxon>
        <taxon>Amoebozoa</taxon>
        <taxon>Evosea</taxon>
        <taxon>Archamoebae</taxon>
        <taxon>Mastigamoebida</taxon>
        <taxon>Entamoebidae</taxon>
        <taxon>Entamoeba</taxon>
    </lineage>
</organism>
<feature type="transmembrane region" description="Helical" evidence="5">
    <location>
        <begin position="100"/>
        <end position="127"/>
    </location>
</feature>
<feature type="transmembrane region" description="Helical" evidence="5">
    <location>
        <begin position="24"/>
        <end position="43"/>
    </location>
</feature>
<evidence type="ECO:0000256" key="5">
    <source>
        <dbReference type="SAM" id="Phobius"/>
    </source>
</evidence>
<dbReference type="GeneID" id="5879130"/>